<feature type="compositionally biased region" description="Basic and acidic residues" evidence="4">
    <location>
        <begin position="665"/>
        <end position="700"/>
    </location>
</feature>
<dbReference type="EMBL" id="KV700135">
    <property type="protein sequence ID" value="OCF31340.1"/>
    <property type="molecule type" value="Genomic_DNA"/>
</dbReference>
<feature type="compositionally biased region" description="Low complexity" evidence="4">
    <location>
        <begin position="1253"/>
        <end position="1272"/>
    </location>
</feature>
<reference evidence="5 6" key="1">
    <citation type="submission" date="2013-07" db="EMBL/GenBank/DDBJ databases">
        <title>The Genome Sequence of Cryptococcus heveanensis BCC8398.</title>
        <authorList>
            <consortium name="The Broad Institute Genome Sequencing Platform"/>
            <person name="Cuomo C."/>
            <person name="Litvintseva A."/>
            <person name="Chen Y."/>
            <person name="Heitman J."/>
            <person name="Sun S."/>
            <person name="Springer D."/>
            <person name="Dromer F."/>
            <person name="Young S.K."/>
            <person name="Zeng Q."/>
            <person name="Gargeya S."/>
            <person name="Fitzgerald M."/>
            <person name="Abouelleil A."/>
            <person name="Alvarado L."/>
            <person name="Berlin A.M."/>
            <person name="Chapman S.B."/>
            <person name="Dewar J."/>
            <person name="Goldberg J."/>
            <person name="Griggs A."/>
            <person name="Gujja S."/>
            <person name="Hansen M."/>
            <person name="Howarth C."/>
            <person name="Imamovic A."/>
            <person name="Larimer J."/>
            <person name="McCowan C."/>
            <person name="Murphy C."/>
            <person name="Pearson M."/>
            <person name="Priest M."/>
            <person name="Roberts A."/>
            <person name="Saif S."/>
            <person name="Shea T."/>
            <person name="Sykes S."/>
            <person name="Wortman J."/>
            <person name="Nusbaum C."/>
            <person name="Birren B."/>
        </authorList>
    </citation>
    <scope>NUCLEOTIDE SEQUENCE [LARGE SCALE GENOMIC DNA]</scope>
    <source>
        <strain evidence="5 6">BCC8398</strain>
    </source>
</reference>
<accession>A0A1B9GJS9</accession>
<feature type="compositionally biased region" description="Polar residues" evidence="4">
    <location>
        <begin position="607"/>
        <end position="622"/>
    </location>
</feature>
<evidence type="ECO:0000256" key="3">
    <source>
        <dbReference type="ARBA" id="ARBA00022825"/>
    </source>
</evidence>
<name>A0A1B9GJS9_9TREE</name>
<keyword evidence="1" id="KW-0645">Protease</keyword>
<feature type="region of interest" description="Disordered" evidence="4">
    <location>
        <begin position="388"/>
        <end position="846"/>
    </location>
</feature>
<dbReference type="Proteomes" id="UP000092666">
    <property type="component" value="Unassembled WGS sequence"/>
</dbReference>
<feature type="compositionally biased region" description="Low complexity" evidence="4">
    <location>
        <begin position="537"/>
        <end position="547"/>
    </location>
</feature>
<dbReference type="InterPro" id="IPR023828">
    <property type="entry name" value="Peptidase_S8_Ser-AS"/>
</dbReference>
<dbReference type="OrthoDB" id="2589888at2759"/>
<gene>
    <name evidence="5" type="ORF">I316_06945</name>
</gene>
<feature type="compositionally biased region" description="Acidic residues" evidence="4">
    <location>
        <begin position="394"/>
        <end position="403"/>
    </location>
</feature>
<proteinExistence type="predicted"/>
<feature type="compositionally biased region" description="Low complexity" evidence="4">
    <location>
        <begin position="274"/>
        <end position="295"/>
    </location>
</feature>
<feature type="region of interest" description="Disordered" evidence="4">
    <location>
        <begin position="1038"/>
        <end position="1112"/>
    </location>
</feature>
<evidence type="ECO:0000313" key="6">
    <source>
        <dbReference type="Proteomes" id="UP000092666"/>
    </source>
</evidence>
<feature type="compositionally biased region" description="Polar residues" evidence="4">
    <location>
        <begin position="1"/>
        <end position="19"/>
    </location>
</feature>
<feature type="compositionally biased region" description="Low complexity" evidence="4">
    <location>
        <begin position="190"/>
        <end position="199"/>
    </location>
</feature>
<organism evidence="5 6">
    <name type="scientific">Kwoniella heveanensis BCC8398</name>
    <dbReference type="NCBI Taxonomy" id="1296120"/>
    <lineage>
        <taxon>Eukaryota</taxon>
        <taxon>Fungi</taxon>
        <taxon>Dikarya</taxon>
        <taxon>Basidiomycota</taxon>
        <taxon>Agaricomycotina</taxon>
        <taxon>Tremellomycetes</taxon>
        <taxon>Tremellales</taxon>
        <taxon>Cryptococcaceae</taxon>
        <taxon>Kwoniella</taxon>
    </lineage>
</organism>
<feature type="region of interest" description="Disordered" evidence="4">
    <location>
        <begin position="1"/>
        <end position="171"/>
    </location>
</feature>
<feature type="compositionally biased region" description="Polar residues" evidence="4">
    <location>
        <begin position="775"/>
        <end position="789"/>
    </location>
</feature>
<feature type="compositionally biased region" description="Polar residues" evidence="4">
    <location>
        <begin position="121"/>
        <end position="134"/>
    </location>
</feature>
<feature type="region of interest" description="Disordered" evidence="4">
    <location>
        <begin position="225"/>
        <end position="301"/>
    </location>
</feature>
<feature type="compositionally biased region" description="Basic and acidic residues" evidence="4">
    <location>
        <begin position="409"/>
        <end position="446"/>
    </location>
</feature>
<dbReference type="GO" id="GO:0006508">
    <property type="term" value="P:proteolysis"/>
    <property type="evidence" value="ECO:0007669"/>
    <property type="project" value="UniProtKB-KW"/>
</dbReference>
<feature type="compositionally biased region" description="Gly residues" evidence="4">
    <location>
        <begin position="1517"/>
        <end position="1534"/>
    </location>
</feature>
<feature type="compositionally biased region" description="Polar residues" evidence="4">
    <location>
        <begin position="102"/>
        <end position="114"/>
    </location>
</feature>
<dbReference type="GO" id="GO:0008236">
    <property type="term" value="F:serine-type peptidase activity"/>
    <property type="evidence" value="ECO:0007669"/>
    <property type="project" value="UniProtKB-KW"/>
</dbReference>
<feature type="region of interest" description="Disordered" evidence="4">
    <location>
        <begin position="188"/>
        <end position="209"/>
    </location>
</feature>
<evidence type="ECO:0000256" key="1">
    <source>
        <dbReference type="ARBA" id="ARBA00022670"/>
    </source>
</evidence>
<feature type="region of interest" description="Disordered" evidence="4">
    <location>
        <begin position="320"/>
        <end position="346"/>
    </location>
</feature>
<keyword evidence="3" id="KW-0720">Serine protease</keyword>
<evidence type="ECO:0000313" key="5">
    <source>
        <dbReference type="EMBL" id="OCF31340.1"/>
    </source>
</evidence>
<dbReference type="STRING" id="1296120.A0A1B9GJS9"/>
<protein>
    <submittedName>
        <fullName evidence="5">Uncharacterized protein</fullName>
    </submittedName>
</protein>
<keyword evidence="2" id="KW-0378">Hydrolase</keyword>
<evidence type="ECO:0000256" key="2">
    <source>
        <dbReference type="ARBA" id="ARBA00022801"/>
    </source>
</evidence>
<feature type="region of interest" description="Disordered" evidence="4">
    <location>
        <begin position="1158"/>
        <end position="1298"/>
    </location>
</feature>
<sequence length="1534" mass="162111">MSELPTDNVSDTQTQQQQRPDAVVLSNGTTLVASVDDKPQLRDQAGSDGSEEQPKGDLIKISSGDGQAIDRLPEDSNPSEILEDEGHIGSQTATEKNEGGSPDTQEAQEASGASEQDKQPSEPSHTSTESQAAPSITEPPLSEAQPSLASPVVRAVTPSSRTSTPPLGANALAKKKFSSVNVNQKFLSKAGSPAPAAGPTKISSLNAASPVPIVSTSSRLLSTKLTTVPSNKSSASPHPPGSISASSSPWAKPVLPLPTAPIIEPEAPAPAPAPAATGPSAPSLNTTTASSTTTLHQPAPMRARVLGTTTTPPVMGAGLGISAPSSKPAWKAVSGEPRKPASGITRDFPTAMEVAEGKKAAQLAAQAQAAHNQAILQGLNAFTQLDPNTHRWDEEDEEDDVIDFGDGLGEPHHESGHDDGLTRDAPGHDQPVKKSDRFAEDFDRSWPRRPPAQQDIASRDLGGYPPRRQEGEGNRTLFNASSNRLEPRQPMPAPQVQPTRLMSRPTDAGGPTRQPPPHLSSGGRGGFERPLPPHLQGGTETGSEGSGRVLPPHMTGSGGMNQQQAAPAPVRSAWGGGMNRNLDRAPPPHLQSERHSLPSQPAVFEQQARSPEKNLSNLPSRRSFSHAGPPPSVPQHQSAPPDTEAPHRPHPPAVGPDEQAAEMHTAAEKARLRRLAEESEREAAAERARKKARELEERFSKTKVVTGSSEVKAENGPAHQAPPTPAVEPGRPTPQITLASRPKPAQAPAASSHLPPRPEFHDKSPQPPALPPSRSAESSWRTRMQSQPESVPEAPSSAANTSALSPPLDHSIRPARPTAESFFEATPDEATRLSVASPHDFGHPKKEANFDSMLARIQAAMAEARSAPEVEEVEELVGAHPVNQVDSAVSPEQLRIVPLAFAVQEYFDVTYPEPPKSPPPAWRSYHIRIPKAEPGRPSIPVPRLRAAEAPRLAVPAGFSSTFVAPTGAGIVPTLTRAEVLLPQPVLRRFQRFSEPVVSISPRQLEPFEKKPKKKAVAVSVGRSEDVPSAAPSETAALLAADPLKSQQLRDQRARADDWRQAESSTTVAEKPQPPPATVFTSRTAAPEPPVEAPPRKIKSPVKTSAAARAEREGRFATDGVTIGAPGGAFADKPGVRFMVSSELEGDSLLDEVNKMSLESVGEGDDKEQDAQSGESAKMSGVETPKTPPVPRPSSPNTSSWPKVPLSYPASHSPARSVSQQHDHDAIKSVWETQQTAHKQQNIESSNVNAPMYPSLNAPSSADPPAAQPLPSSMNMSFSNSQTFSSPGGSGPSLSAPNSYVNVHRAPSAPSPYGHYAATPQTIPSPDIQAHNMMGLSYSNMGNARASGTNGFQQGVWSPTAFGTSMASPGYSAYAAQQQQHQQQQQKTGIDLKSPATISYNGKVPEGMAYGGYQQASYPQQQQQQQQQYSATGYGRGVSNPANMYAYGYGAPGQQSRPASGRFAAQANGADYTTPAQGGYMGAEAGQGGYYGGVAQAQAAYPTANYQYQQQQQQQGHGAVGQSGRGGMGGARKMW</sequence>
<keyword evidence="6" id="KW-1185">Reference proteome</keyword>
<dbReference type="PROSITE" id="PS00138">
    <property type="entry name" value="SUBTILASE_SER"/>
    <property type="match status" value="1"/>
</dbReference>
<feature type="compositionally biased region" description="Polar residues" evidence="4">
    <location>
        <begin position="1230"/>
        <end position="1248"/>
    </location>
</feature>
<feature type="compositionally biased region" description="Basic and acidic residues" evidence="4">
    <location>
        <begin position="1047"/>
        <end position="1060"/>
    </location>
</feature>
<reference evidence="6" key="2">
    <citation type="submission" date="2013-12" db="EMBL/GenBank/DDBJ databases">
        <title>Evolution of pathogenesis and genome organization in the Tremellales.</title>
        <authorList>
            <person name="Cuomo C."/>
            <person name="Litvintseva A."/>
            <person name="Heitman J."/>
            <person name="Chen Y."/>
            <person name="Sun S."/>
            <person name="Springer D."/>
            <person name="Dromer F."/>
            <person name="Young S."/>
            <person name="Zeng Q."/>
            <person name="Chapman S."/>
            <person name="Gujja S."/>
            <person name="Saif S."/>
            <person name="Birren B."/>
        </authorList>
    </citation>
    <scope>NUCLEOTIDE SEQUENCE [LARGE SCALE GENOMIC DNA]</scope>
    <source>
        <strain evidence="6">BCC8398</strain>
    </source>
</reference>
<feature type="region of interest" description="Disordered" evidence="4">
    <location>
        <begin position="1509"/>
        <end position="1534"/>
    </location>
</feature>
<evidence type="ECO:0000256" key="4">
    <source>
        <dbReference type="SAM" id="MobiDB-lite"/>
    </source>
</evidence>
<feature type="compositionally biased region" description="Polar residues" evidence="4">
    <location>
        <begin position="1273"/>
        <end position="1283"/>
    </location>
</feature>